<dbReference type="EMBL" id="BAABKP010000004">
    <property type="protein sequence ID" value="GAA4798724.1"/>
    <property type="molecule type" value="Genomic_DNA"/>
</dbReference>
<accession>A0ABP9BQP0</accession>
<gene>
    <name evidence="1" type="ORF">GCM10023352_18160</name>
</gene>
<evidence type="ECO:0000313" key="2">
    <source>
        <dbReference type="Proteomes" id="UP001500187"/>
    </source>
</evidence>
<reference evidence="2" key="1">
    <citation type="journal article" date="2019" name="Int. J. Syst. Evol. Microbiol.">
        <title>The Global Catalogue of Microorganisms (GCM) 10K type strain sequencing project: providing services to taxonomists for standard genome sequencing and annotation.</title>
        <authorList>
            <consortium name="The Broad Institute Genomics Platform"/>
            <consortium name="The Broad Institute Genome Sequencing Center for Infectious Disease"/>
            <person name="Wu L."/>
            <person name="Ma J."/>
        </authorList>
    </citation>
    <scope>NUCLEOTIDE SEQUENCE [LARGE SCALE GENOMIC DNA]</scope>
    <source>
        <strain evidence="2">JCM 18541</strain>
    </source>
</reference>
<organism evidence="1 2">
    <name type="scientific">Rothia endophytica</name>
    <dbReference type="NCBI Taxonomy" id="1324766"/>
    <lineage>
        <taxon>Bacteria</taxon>
        <taxon>Bacillati</taxon>
        <taxon>Actinomycetota</taxon>
        <taxon>Actinomycetes</taxon>
        <taxon>Micrococcales</taxon>
        <taxon>Micrococcaceae</taxon>
        <taxon>Rothia</taxon>
    </lineage>
</organism>
<proteinExistence type="predicted"/>
<sequence>MMVLVERDRQILEFMANWAFVVSEQVQEYMGMSAQMSWRRLARLTELGLVTYSKTLNFPRKFYFVSREGLEYLGFPAENSPKGVKLAQLEHDKTLVDIAIDFHRRNPGYEIFGETKMRRLDMSALANDDAAIFSLNRFVGGRSVQVFPDMVAKKDSAMFYIEYEHSPKDRKRLHSLMTGYANSPKVTAVKYYVAPAAWVRVSDVYDSLKNDLPLVGGKPKIQVELYEGGK</sequence>
<protein>
    <recommendedName>
        <fullName evidence="3">Replication-relaxation</fullName>
    </recommendedName>
</protein>
<keyword evidence="2" id="KW-1185">Reference proteome</keyword>
<dbReference type="RefSeq" id="WP_345446695.1">
    <property type="nucleotide sequence ID" value="NZ_BAABKP010000004.1"/>
</dbReference>
<dbReference type="Proteomes" id="UP001500187">
    <property type="component" value="Unassembled WGS sequence"/>
</dbReference>
<dbReference type="SUPFAM" id="SSF46785">
    <property type="entry name" value="Winged helix' DNA-binding domain"/>
    <property type="match status" value="1"/>
</dbReference>
<name>A0ABP9BQP0_9MICC</name>
<dbReference type="InterPro" id="IPR036390">
    <property type="entry name" value="WH_DNA-bd_sf"/>
</dbReference>
<evidence type="ECO:0008006" key="3">
    <source>
        <dbReference type="Google" id="ProtNLM"/>
    </source>
</evidence>
<comment type="caution">
    <text evidence="1">The sequence shown here is derived from an EMBL/GenBank/DDBJ whole genome shotgun (WGS) entry which is preliminary data.</text>
</comment>
<evidence type="ECO:0000313" key="1">
    <source>
        <dbReference type="EMBL" id="GAA4798724.1"/>
    </source>
</evidence>